<name>A0A927E327_KLEPN</name>
<protein>
    <submittedName>
        <fullName evidence="3">Phospholipase D family protein</fullName>
    </submittedName>
</protein>
<reference evidence="3" key="1">
    <citation type="submission" date="2020-07" db="EMBL/GenBank/DDBJ databases">
        <title>Clinical and genomic characterization of carbapenemase-producing Enterobacterales causing secondary infections during the COVID-19 crisis at a New York City hospital.</title>
        <authorList>
            <person name="Gomez-Simmonds A."/>
            <person name="Annavajhala M.K."/>
            <person name="Uhlemann A.-C."/>
        </authorList>
    </citation>
    <scope>NUCLEOTIDE SEQUENCE</scope>
    <source>
        <strain evidence="3">NK1607</strain>
    </source>
</reference>
<dbReference type="InterPro" id="IPR059166">
    <property type="entry name" value="PLD-like_cat"/>
</dbReference>
<dbReference type="AlphaFoldDB" id="A0A927E327"/>
<dbReference type="EMBL" id="JACXTJ010000006">
    <property type="protein sequence ID" value="MBD3721743.1"/>
    <property type="molecule type" value="Genomic_DNA"/>
</dbReference>
<dbReference type="Proteomes" id="UP000609027">
    <property type="component" value="Unassembled WGS sequence"/>
</dbReference>
<gene>
    <name evidence="3" type="ORF">IE992_28675</name>
</gene>
<dbReference type="InterPro" id="IPR025202">
    <property type="entry name" value="PLD-like_dom"/>
</dbReference>
<dbReference type="SUPFAM" id="SSF56024">
    <property type="entry name" value="Phospholipase D/nuclease"/>
    <property type="match status" value="1"/>
</dbReference>
<comment type="caution">
    <text evidence="3">The sequence shown here is derived from an EMBL/GenBank/DDBJ whole genome shotgun (WGS) entry which is preliminary data.</text>
</comment>
<evidence type="ECO:0000259" key="2">
    <source>
        <dbReference type="Pfam" id="PF13091"/>
    </source>
</evidence>
<sequence length="276" mass="31735">MVQILNTTGLNYHVEQTIANAEERIILISPYLKLSARIKELIEDKNRMKVDIRIIYGKSELNPKDHEWLVSLPYVRLSFCQNLHAKFYANENQSLICSLNLYDFSQINNHELGVLIVKDDDRDAFNASITEAQRLIRISTENIPSPISLQSGRSELQKLMSRRVNIQEHLKNDEKHSMLTDPISTESDERTSKEGDTNPEPANKLTSTNLAKQHKMGLSEMYAELMNSGYLIEKDGKYELTPLGISIGGESKPNRYKKGEFYFYGLLIFLFNRVNF</sequence>
<dbReference type="Pfam" id="PF13091">
    <property type="entry name" value="PLDc_2"/>
    <property type="match status" value="1"/>
</dbReference>
<proteinExistence type="predicted"/>
<dbReference type="CDD" id="cd09176">
    <property type="entry name" value="PLDc_unchar6"/>
    <property type="match status" value="1"/>
</dbReference>
<evidence type="ECO:0000256" key="1">
    <source>
        <dbReference type="SAM" id="MobiDB-lite"/>
    </source>
</evidence>
<dbReference type="Gene3D" id="3.30.870.10">
    <property type="entry name" value="Endonuclease Chain A"/>
    <property type="match status" value="1"/>
</dbReference>
<accession>A0A927E327</accession>
<evidence type="ECO:0000313" key="4">
    <source>
        <dbReference type="Proteomes" id="UP000609027"/>
    </source>
</evidence>
<evidence type="ECO:0000313" key="3">
    <source>
        <dbReference type="EMBL" id="MBD3721743.1"/>
    </source>
</evidence>
<organism evidence="3 4">
    <name type="scientific">Klebsiella pneumoniae</name>
    <dbReference type="NCBI Taxonomy" id="573"/>
    <lineage>
        <taxon>Bacteria</taxon>
        <taxon>Pseudomonadati</taxon>
        <taxon>Pseudomonadota</taxon>
        <taxon>Gammaproteobacteria</taxon>
        <taxon>Enterobacterales</taxon>
        <taxon>Enterobacteriaceae</taxon>
        <taxon>Klebsiella/Raoultella group</taxon>
        <taxon>Klebsiella</taxon>
        <taxon>Klebsiella pneumoniae complex</taxon>
    </lineage>
</organism>
<feature type="region of interest" description="Disordered" evidence="1">
    <location>
        <begin position="170"/>
        <end position="208"/>
    </location>
</feature>
<feature type="domain" description="Phospholipase D-like" evidence="2">
    <location>
        <begin position="16"/>
        <end position="120"/>
    </location>
</feature>
<feature type="compositionally biased region" description="Basic and acidic residues" evidence="1">
    <location>
        <begin position="187"/>
        <end position="196"/>
    </location>
</feature>